<reference evidence="1 2" key="1">
    <citation type="submission" date="2020-07" db="EMBL/GenBank/DDBJ databases">
        <title>Sequencing the genomes of 1000 actinobacteria strains.</title>
        <authorList>
            <person name="Klenk H.-P."/>
        </authorList>
    </citation>
    <scope>NUCLEOTIDE SEQUENCE [LARGE SCALE GENOMIC DNA]</scope>
    <source>
        <strain evidence="1 2">DSM 40398</strain>
    </source>
</reference>
<proteinExistence type="predicted"/>
<dbReference type="RefSeq" id="WP_179848406.1">
    <property type="nucleotide sequence ID" value="NZ_JACCBA010000001.1"/>
</dbReference>
<evidence type="ECO:0008006" key="3">
    <source>
        <dbReference type="Google" id="ProtNLM"/>
    </source>
</evidence>
<accession>A0A7Y9JK40</accession>
<dbReference type="EMBL" id="JACCBA010000001">
    <property type="protein sequence ID" value="NYD52162.1"/>
    <property type="molecule type" value="Genomic_DNA"/>
</dbReference>
<gene>
    <name evidence="1" type="ORF">BJY14_008145</name>
</gene>
<evidence type="ECO:0000313" key="2">
    <source>
        <dbReference type="Proteomes" id="UP000529783"/>
    </source>
</evidence>
<evidence type="ECO:0000313" key="1">
    <source>
        <dbReference type="EMBL" id="NYD52162.1"/>
    </source>
</evidence>
<sequence length="50" mass="5429">MRPPPSSGAARKAWTSLDKIVVWAALMDIDFEVHDPPELAERIGAMAAPL</sequence>
<keyword evidence="2" id="KW-1185">Reference proteome</keyword>
<protein>
    <recommendedName>
        <fullName evidence="3">WYL domain-containing protein</fullName>
    </recommendedName>
</protein>
<dbReference type="Proteomes" id="UP000529783">
    <property type="component" value="Unassembled WGS sequence"/>
</dbReference>
<comment type="caution">
    <text evidence="1">The sequence shown here is derived from an EMBL/GenBank/DDBJ whole genome shotgun (WGS) entry which is preliminary data.</text>
</comment>
<organism evidence="1 2">
    <name type="scientific">Actinomadura luteofluorescens</name>
    <dbReference type="NCBI Taxonomy" id="46163"/>
    <lineage>
        <taxon>Bacteria</taxon>
        <taxon>Bacillati</taxon>
        <taxon>Actinomycetota</taxon>
        <taxon>Actinomycetes</taxon>
        <taxon>Streptosporangiales</taxon>
        <taxon>Thermomonosporaceae</taxon>
        <taxon>Actinomadura</taxon>
    </lineage>
</organism>
<name>A0A7Y9JK40_9ACTN</name>
<dbReference type="AlphaFoldDB" id="A0A7Y9JK40"/>